<evidence type="ECO:0000313" key="4">
    <source>
        <dbReference type="EMBL" id="AGB45169.1"/>
    </source>
</evidence>
<keyword evidence="2" id="KW-0560">Oxidoreductase</keyword>
<keyword evidence="5" id="KW-1185">Reference proteome</keyword>
<sequence length="289" mass="30520">MISDVDTLDLQEKLPKQQQHAPGQTNAMSPRPDHGEHSYEGSGKLEGKTAIITGGDSGIGRAVAIAFAREGADIVLSYLNEHDDARETADWVEKAGRRAVLVAGDVGDERHCVDIVETAMRQLGQVDILVNNAAHQATLDDIAELSAEELDQTFRTNIYSQFFLSKAALRHMGNGASIINTASIQAADPSPQLLAYAATKGAIVNLTKGLSKMVAKRGVRVNAVAPGPVWTPLIPSTMPPEKVAEFGRNTPIGRPAHPAELAATYVLLATAGASYITGAVIAVTGGRLV</sequence>
<proteinExistence type="inferred from homology"/>
<dbReference type="PANTHER" id="PTHR48107:SF16">
    <property type="entry name" value="NADPH-DEPENDENT ALDEHYDE REDUCTASE 1, CHLOROPLASTIC"/>
    <property type="match status" value="1"/>
</dbReference>
<dbReference type="RefSeq" id="WP_015316592.1">
    <property type="nucleotide sequence ID" value="NC_019973.1"/>
</dbReference>
<dbReference type="PRINTS" id="PR00080">
    <property type="entry name" value="SDRFAMILY"/>
</dbReference>
<gene>
    <name evidence="4" type="ordered locus">Mesau_02768</name>
</gene>
<reference evidence="5" key="1">
    <citation type="submission" date="2012-02" db="EMBL/GenBank/DDBJ databases">
        <title>Complete sequence of Mesorhizobium australicum WSM2073.</title>
        <authorList>
            <person name="Lucas S."/>
            <person name="Han J."/>
            <person name="Lapidus A."/>
            <person name="Cheng J.-F."/>
            <person name="Goodwin L."/>
            <person name="Pitluck S."/>
            <person name="Peters L."/>
            <person name="Gu W."/>
            <person name="Detter J.C."/>
            <person name="Han C."/>
            <person name="Tapia R."/>
            <person name="Land M."/>
            <person name="Hauser L."/>
            <person name="Kyrpides N."/>
            <person name="Ivanova N."/>
            <person name="Pagani I."/>
            <person name="Reeve W.G."/>
            <person name="Howieson J.G."/>
            <person name="Tiwari R.P."/>
            <person name="O'Hara G.W."/>
            <person name="Atkins C.A."/>
            <person name="Ronson C.W."/>
            <person name="Nandasena K.G."/>
            <person name="Woyke T."/>
        </authorList>
    </citation>
    <scope>NUCLEOTIDE SEQUENCE [LARGE SCALE GENOMIC DNA]</scope>
    <source>
        <strain evidence="5">LMG 24608 / HAMBI 3006 / WSM2073</strain>
    </source>
</reference>
<dbReference type="FunFam" id="3.40.50.720:FF:000084">
    <property type="entry name" value="Short-chain dehydrogenase reductase"/>
    <property type="match status" value="1"/>
</dbReference>
<accession>L0KMD6</accession>
<dbReference type="OrthoDB" id="9809287at2"/>
<dbReference type="Proteomes" id="UP000010998">
    <property type="component" value="Chromosome"/>
</dbReference>
<dbReference type="AlphaFoldDB" id="L0KMD6"/>
<evidence type="ECO:0000256" key="3">
    <source>
        <dbReference type="SAM" id="MobiDB-lite"/>
    </source>
</evidence>
<evidence type="ECO:0008006" key="6">
    <source>
        <dbReference type="Google" id="ProtNLM"/>
    </source>
</evidence>
<feature type="compositionally biased region" description="Basic and acidic residues" evidence="3">
    <location>
        <begin position="31"/>
        <end position="45"/>
    </location>
</feature>
<dbReference type="Pfam" id="PF13561">
    <property type="entry name" value="adh_short_C2"/>
    <property type="match status" value="1"/>
</dbReference>
<dbReference type="SUPFAM" id="SSF51735">
    <property type="entry name" value="NAD(P)-binding Rossmann-fold domains"/>
    <property type="match status" value="1"/>
</dbReference>
<feature type="region of interest" description="Disordered" evidence="3">
    <location>
        <begin position="1"/>
        <end position="45"/>
    </location>
</feature>
<dbReference type="HOGENOM" id="CLU_010194_4_1_5"/>
<dbReference type="PROSITE" id="PS00061">
    <property type="entry name" value="ADH_SHORT"/>
    <property type="match status" value="1"/>
</dbReference>
<dbReference type="PANTHER" id="PTHR48107">
    <property type="entry name" value="NADPH-DEPENDENT ALDEHYDE REDUCTASE-LIKE PROTEIN, CHLOROPLASTIC-RELATED"/>
    <property type="match status" value="1"/>
</dbReference>
<feature type="compositionally biased region" description="Polar residues" evidence="3">
    <location>
        <begin position="16"/>
        <end position="28"/>
    </location>
</feature>
<dbReference type="GeneID" id="90990197"/>
<dbReference type="InterPro" id="IPR002347">
    <property type="entry name" value="SDR_fam"/>
</dbReference>
<organism evidence="4 5">
    <name type="scientific">Mesorhizobium australicum (strain HAMBI 3006 / LMG 24608 / WSM2073)</name>
    <dbReference type="NCBI Taxonomy" id="754035"/>
    <lineage>
        <taxon>Bacteria</taxon>
        <taxon>Pseudomonadati</taxon>
        <taxon>Pseudomonadota</taxon>
        <taxon>Alphaproteobacteria</taxon>
        <taxon>Hyphomicrobiales</taxon>
        <taxon>Phyllobacteriaceae</taxon>
        <taxon>Mesorhizobium</taxon>
    </lineage>
</organism>
<dbReference type="eggNOG" id="COG1028">
    <property type="taxonomic scope" value="Bacteria"/>
</dbReference>
<dbReference type="KEGG" id="mam:Mesau_02768"/>
<dbReference type="EMBL" id="CP003358">
    <property type="protein sequence ID" value="AGB45169.1"/>
    <property type="molecule type" value="Genomic_DNA"/>
</dbReference>
<dbReference type="GO" id="GO:0016614">
    <property type="term" value="F:oxidoreductase activity, acting on CH-OH group of donors"/>
    <property type="evidence" value="ECO:0007669"/>
    <property type="project" value="UniProtKB-ARBA"/>
</dbReference>
<dbReference type="STRING" id="754035.Mesau_02768"/>
<dbReference type="InterPro" id="IPR036291">
    <property type="entry name" value="NAD(P)-bd_dom_sf"/>
</dbReference>
<evidence type="ECO:0000256" key="2">
    <source>
        <dbReference type="ARBA" id="ARBA00023002"/>
    </source>
</evidence>
<evidence type="ECO:0000256" key="1">
    <source>
        <dbReference type="ARBA" id="ARBA00006484"/>
    </source>
</evidence>
<dbReference type="Gene3D" id="3.40.50.720">
    <property type="entry name" value="NAD(P)-binding Rossmann-like Domain"/>
    <property type="match status" value="1"/>
</dbReference>
<evidence type="ECO:0000313" key="5">
    <source>
        <dbReference type="Proteomes" id="UP000010998"/>
    </source>
</evidence>
<dbReference type="PRINTS" id="PR00081">
    <property type="entry name" value="GDHRDH"/>
</dbReference>
<dbReference type="InterPro" id="IPR020904">
    <property type="entry name" value="Sc_DH/Rdtase_CS"/>
</dbReference>
<name>L0KMD6_MESAW</name>
<comment type="similarity">
    <text evidence="1">Belongs to the short-chain dehydrogenases/reductases (SDR) family.</text>
</comment>
<protein>
    <recommendedName>
        <fullName evidence="6">NAD(P)-dependent dehydrogenase, short-chain alcohol dehydrogenase family</fullName>
    </recommendedName>
</protein>